<name>A0A832J8T3_9GAMM</name>
<dbReference type="Gene3D" id="3.40.190.290">
    <property type="match status" value="1"/>
</dbReference>
<accession>A0A832J8T3</accession>
<comment type="caution">
    <text evidence="2">The sequence shown here is derived from an EMBL/GenBank/DDBJ whole genome shotgun (WGS) entry which is preliminary data.</text>
</comment>
<proteinExistence type="predicted"/>
<reference evidence="2" key="1">
    <citation type="journal article" date="2020" name="mSystems">
        <title>Genome- and Community-Level Interaction Insights into Carbon Utilization and Element Cycling Functions of Hydrothermarchaeota in Hydrothermal Sediment.</title>
        <authorList>
            <person name="Zhou Z."/>
            <person name="Liu Y."/>
            <person name="Xu W."/>
            <person name="Pan J."/>
            <person name="Luo Z.H."/>
            <person name="Li M."/>
        </authorList>
    </citation>
    <scope>NUCLEOTIDE SEQUENCE [LARGE SCALE GENOMIC DNA]</scope>
    <source>
        <strain evidence="2">HyVt-505</strain>
    </source>
</reference>
<evidence type="ECO:0000259" key="1">
    <source>
        <dbReference type="Pfam" id="PF03466"/>
    </source>
</evidence>
<dbReference type="Proteomes" id="UP000885832">
    <property type="component" value="Unassembled WGS sequence"/>
</dbReference>
<sequence length="64" mass="7260">ETIKMMVSVGMGWSLWPDNMLEDELKPKQGSHISVERKLGIVRHPQRTLSNAAQAFIDLVLNDK</sequence>
<dbReference type="SUPFAM" id="SSF53850">
    <property type="entry name" value="Periplasmic binding protein-like II"/>
    <property type="match status" value="1"/>
</dbReference>
<dbReference type="CDD" id="cd05466">
    <property type="entry name" value="PBP2_LTTR_substrate"/>
    <property type="match status" value="1"/>
</dbReference>
<protein>
    <submittedName>
        <fullName evidence="2">LysR family transcriptional regulator</fullName>
    </submittedName>
</protein>
<feature type="domain" description="LysR substrate-binding" evidence="1">
    <location>
        <begin position="1"/>
        <end position="61"/>
    </location>
</feature>
<feature type="non-terminal residue" evidence="2">
    <location>
        <position position="1"/>
    </location>
</feature>
<organism evidence="2">
    <name type="scientific">Candidatus Tenderia electrophaga</name>
    <dbReference type="NCBI Taxonomy" id="1748243"/>
    <lineage>
        <taxon>Bacteria</taxon>
        <taxon>Pseudomonadati</taxon>
        <taxon>Pseudomonadota</taxon>
        <taxon>Gammaproteobacteria</taxon>
        <taxon>Candidatus Tenderiales</taxon>
        <taxon>Candidatus Tenderiaceae</taxon>
        <taxon>Candidatus Tenderia</taxon>
    </lineage>
</organism>
<gene>
    <name evidence="2" type="ORF">ENJ65_04615</name>
</gene>
<dbReference type="InterPro" id="IPR005119">
    <property type="entry name" value="LysR_subst-bd"/>
</dbReference>
<evidence type="ECO:0000313" key="2">
    <source>
        <dbReference type="EMBL" id="HHJ80898.1"/>
    </source>
</evidence>
<dbReference type="Pfam" id="PF03466">
    <property type="entry name" value="LysR_substrate"/>
    <property type="match status" value="1"/>
</dbReference>
<dbReference type="AlphaFoldDB" id="A0A832J8T3"/>
<dbReference type="EMBL" id="DRNF01000288">
    <property type="protein sequence ID" value="HHJ80898.1"/>
    <property type="molecule type" value="Genomic_DNA"/>
</dbReference>